<name>A0A0K1XGD8_9GAMM</name>
<sequence>MGRQAKVKLLFTQQQHSLLGTASNVFCSAYSTWHSILRAPARRKNAVMALQAALTGFILGRNTPAMPMTCSQVKHKSSGFFISSLQKKSAPHSSVQRPSYWRLA</sequence>
<evidence type="ECO:0000313" key="1">
    <source>
        <dbReference type="EMBL" id="AKX58780.1"/>
    </source>
</evidence>
<proteinExistence type="predicted"/>
<reference evidence="2 3" key="1">
    <citation type="journal article" date="2015" name="Genome Announc.">
        <title>Genome Sequences of Oblitimonas alkaliphila gen. nov. sp. nov. (Proposed), a Novel Bacterium of the Pseudomonadaceae Family.</title>
        <authorList>
            <person name="Lauer A.C."/>
            <person name="Nicholson A.C."/>
            <person name="Humrighouse B.W."/>
            <person name="Emery B."/>
            <person name="Drobish A."/>
            <person name="Juieng P."/>
            <person name="Loparev V."/>
            <person name="McQuiston J.R."/>
        </authorList>
    </citation>
    <scope>NUCLEOTIDE SEQUENCE [LARGE SCALE GENOMIC DNA]</scope>
    <source>
        <strain evidence="2 3">E5571</strain>
    </source>
</reference>
<organism evidence="2 3">
    <name type="scientific">Thiopseudomonas alkaliphila</name>
    <dbReference type="NCBI Taxonomy" id="1697053"/>
    <lineage>
        <taxon>Bacteria</taxon>
        <taxon>Pseudomonadati</taxon>
        <taxon>Pseudomonadota</taxon>
        <taxon>Gammaproteobacteria</taxon>
        <taxon>Pseudomonadales</taxon>
        <taxon>Pseudomonadaceae</taxon>
        <taxon>Thiopseudomonas</taxon>
    </lineage>
</organism>
<dbReference type="Proteomes" id="UP000063953">
    <property type="component" value="Chromosome"/>
</dbReference>
<accession>A0A0K1XGD8</accession>
<protein>
    <submittedName>
        <fullName evidence="2">Uncharacterized protein</fullName>
    </submittedName>
</protein>
<evidence type="ECO:0000313" key="2">
    <source>
        <dbReference type="EMBL" id="AKX60237.1"/>
    </source>
</evidence>
<keyword evidence="3" id="KW-1185">Reference proteome</keyword>
<evidence type="ECO:0000313" key="3">
    <source>
        <dbReference type="Proteomes" id="UP000063953"/>
    </source>
</evidence>
<dbReference type="AlphaFoldDB" id="A0A0K1XGD8"/>
<dbReference type="EMBL" id="CP012365">
    <property type="protein sequence ID" value="AKX58780.1"/>
    <property type="molecule type" value="Genomic_DNA"/>
</dbReference>
<dbReference type="EMBL" id="CP012365">
    <property type="protein sequence ID" value="AKX60237.1"/>
    <property type="molecule type" value="Genomic_DNA"/>
</dbReference>
<gene>
    <name evidence="1" type="ORF">AKN88_01680</name>
    <name evidence="2" type="ORF">AKN88_10090</name>
</gene>